<protein>
    <submittedName>
        <fullName evidence="2">Uncharacterized protein</fullName>
    </submittedName>
</protein>
<evidence type="ECO:0000256" key="1">
    <source>
        <dbReference type="SAM" id="MobiDB-lite"/>
    </source>
</evidence>
<feature type="compositionally biased region" description="Polar residues" evidence="1">
    <location>
        <begin position="110"/>
        <end position="120"/>
    </location>
</feature>
<evidence type="ECO:0000313" key="3">
    <source>
        <dbReference type="Proteomes" id="UP000007305"/>
    </source>
</evidence>
<proteinExistence type="predicted"/>
<evidence type="ECO:0000313" key="2">
    <source>
        <dbReference type="EnsemblPlants" id="Zm00001eb062670_P001"/>
    </source>
</evidence>
<feature type="compositionally biased region" description="Gly residues" evidence="1">
    <location>
        <begin position="72"/>
        <end position="95"/>
    </location>
</feature>
<dbReference type="AlphaFoldDB" id="A0A804M6F5"/>
<dbReference type="InParanoid" id="A0A804M6F5"/>
<reference evidence="3" key="1">
    <citation type="submission" date="2015-12" db="EMBL/GenBank/DDBJ databases">
        <title>Update maize B73 reference genome by single molecule sequencing technologies.</title>
        <authorList>
            <consortium name="Maize Genome Sequencing Project"/>
            <person name="Ware D."/>
        </authorList>
    </citation>
    <scope>NUCLEOTIDE SEQUENCE [LARGE SCALE GENOMIC DNA]</scope>
    <source>
        <strain evidence="3">cv. B73</strain>
    </source>
</reference>
<dbReference type="Gramene" id="Zm00001eb062670_T001">
    <property type="protein sequence ID" value="Zm00001eb062670_P001"/>
    <property type="gene ID" value="Zm00001eb062670"/>
</dbReference>
<feature type="region of interest" description="Disordered" evidence="1">
    <location>
        <begin position="51"/>
        <end position="120"/>
    </location>
</feature>
<dbReference type="Proteomes" id="UP000007305">
    <property type="component" value="Chromosome 1"/>
</dbReference>
<reference evidence="2" key="2">
    <citation type="submission" date="2019-07" db="EMBL/GenBank/DDBJ databases">
        <authorList>
            <person name="Seetharam A."/>
            <person name="Woodhouse M."/>
            <person name="Cannon E."/>
        </authorList>
    </citation>
    <scope>NUCLEOTIDE SEQUENCE [LARGE SCALE GENOMIC DNA]</scope>
    <source>
        <strain evidence="2">cv. B73</strain>
    </source>
</reference>
<name>A0A804M6F5_MAIZE</name>
<accession>A0A804M6F5</accession>
<reference evidence="2" key="3">
    <citation type="submission" date="2021-05" db="UniProtKB">
        <authorList>
            <consortium name="EnsemblPlants"/>
        </authorList>
    </citation>
    <scope>IDENTIFICATION</scope>
    <source>
        <strain evidence="2">cv. B73</strain>
    </source>
</reference>
<sequence>MSGIYPFNVEGHGGEGSGFADHMFGDSKVPSSARLITQLTLVKMEDNPTSAVMASSSPREFLGLPGNPQFWDGGGSNGGASGNNGAGTGNAGSAGGDAIPPGGSWMDLSGFNSSLSENVW</sequence>
<dbReference type="EnsemblPlants" id="Zm00001eb062670_T001">
    <property type="protein sequence ID" value="Zm00001eb062670_P001"/>
    <property type="gene ID" value="Zm00001eb062670"/>
</dbReference>
<keyword evidence="3" id="KW-1185">Reference proteome</keyword>
<organism evidence="2 3">
    <name type="scientific">Zea mays</name>
    <name type="common">Maize</name>
    <dbReference type="NCBI Taxonomy" id="4577"/>
    <lineage>
        <taxon>Eukaryota</taxon>
        <taxon>Viridiplantae</taxon>
        <taxon>Streptophyta</taxon>
        <taxon>Embryophyta</taxon>
        <taxon>Tracheophyta</taxon>
        <taxon>Spermatophyta</taxon>
        <taxon>Magnoliopsida</taxon>
        <taxon>Liliopsida</taxon>
        <taxon>Poales</taxon>
        <taxon>Poaceae</taxon>
        <taxon>PACMAD clade</taxon>
        <taxon>Panicoideae</taxon>
        <taxon>Andropogonodae</taxon>
        <taxon>Andropogoneae</taxon>
        <taxon>Tripsacinae</taxon>
        <taxon>Zea</taxon>
    </lineage>
</organism>